<dbReference type="Proteomes" id="UP001180020">
    <property type="component" value="Unassembled WGS sequence"/>
</dbReference>
<gene>
    <name evidence="2" type="ORF">QJS10_CPB20g01170</name>
</gene>
<comment type="caution">
    <text evidence="2">The sequence shown here is derived from an EMBL/GenBank/DDBJ whole genome shotgun (WGS) entry which is preliminary data.</text>
</comment>
<protein>
    <submittedName>
        <fullName evidence="2">Uncharacterized protein</fullName>
    </submittedName>
</protein>
<dbReference type="Pfam" id="PF13328">
    <property type="entry name" value="HD_4"/>
    <property type="match status" value="1"/>
</dbReference>
<evidence type="ECO:0000256" key="1">
    <source>
        <dbReference type="SAM" id="MobiDB-lite"/>
    </source>
</evidence>
<accession>A0AAV9CAL6</accession>
<dbReference type="AlphaFoldDB" id="A0AAV9CAL6"/>
<keyword evidence="3" id="KW-1185">Reference proteome</keyword>
<organism evidence="2 3">
    <name type="scientific">Acorus calamus</name>
    <name type="common">Sweet flag</name>
    <dbReference type="NCBI Taxonomy" id="4465"/>
    <lineage>
        <taxon>Eukaryota</taxon>
        <taxon>Viridiplantae</taxon>
        <taxon>Streptophyta</taxon>
        <taxon>Embryophyta</taxon>
        <taxon>Tracheophyta</taxon>
        <taxon>Spermatophyta</taxon>
        <taxon>Magnoliopsida</taxon>
        <taxon>Liliopsida</taxon>
        <taxon>Acoraceae</taxon>
        <taxon>Acorus</taxon>
    </lineage>
</organism>
<proteinExistence type="predicted"/>
<dbReference type="PANTHER" id="PTHR21262">
    <property type="entry name" value="GUANOSINE-3',5'-BIS DIPHOSPHATE 3'-PYROPHOSPHOHYDROLASE"/>
    <property type="match status" value="1"/>
</dbReference>
<dbReference type="EMBL" id="JAUJYO010000020">
    <property type="protein sequence ID" value="KAK1285304.1"/>
    <property type="molecule type" value="Genomic_DNA"/>
</dbReference>
<feature type="compositionally biased region" description="Basic and acidic residues" evidence="1">
    <location>
        <begin position="225"/>
        <end position="239"/>
    </location>
</feature>
<evidence type="ECO:0000313" key="3">
    <source>
        <dbReference type="Proteomes" id="UP001180020"/>
    </source>
</evidence>
<reference evidence="2" key="1">
    <citation type="journal article" date="2023" name="Nat. Commun.">
        <title>Diploid and tetraploid genomes of Acorus and the evolution of monocots.</title>
        <authorList>
            <person name="Ma L."/>
            <person name="Liu K.W."/>
            <person name="Li Z."/>
            <person name="Hsiao Y.Y."/>
            <person name="Qi Y."/>
            <person name="Fu T."/>
            <person name="Tang G.D."/>
            <person name="Zhang D."/>
            <person name="Sun W.H."/>
            <person name="Liu D.K."/>
            <person name="Li Y."/>
            <person name="Chen G.Z."/>
            <person name="Liu X.D."/>
            <person name="Liao X.Y."/>
            <person name="Jiang Y.T."/>
            <person name="Yu X."/>
            <person name="Hao Y."/>
            <person name="Huang J."/>
            <person name="Zhao X.W."/>
            <person name="Ke S."/>
            <person name="Chen Y.Y."/>
            <person name="Wu W.L."/>
            <person name="Hsu J.L."/>
            <person name="Lin Y.F."/>
            <person name="Huang M.D."/>
            <person name="Li C.Y."/>
            <person name="Huang L."/>
            <person name="Wang Z.W."/>
            <person name="Zhao X."/>
            <person name="Zhong W.Y."/>
            <person name="Peng D.H."/>
            <person name="Ahmad S."/>
            <person name="Lan S."/>
            <person name="Zhang J.S."/>
            <person name="Tsai W.C."/>
            <person name="Van de Peer Y."/>
            <person name="Liu Z.J."/>
        </authorList>
    </citation>
    <scope>NUCLEOTIDE SEQUENCE</scope>
    <source>
        <strain evidence="2">CP</strain>
    </source>
</reference>
<reference evidence="2" key="2">
    <citation type="submission" date="2023-06" db="EMBL/GenBank/DDBJ databases">
        <authorList>
            <person name="Ma L."/>
            <person name="Liu K.-W."/>
            <person name="Li Z."/>
            <person name="Hsiao Y.-Y."/>
            <person name="Qi Y."/>
            <person name="Fu T."/>
            <person name="Tang G."/>
            <person name="Zhang D."/>
            <person name="Sun W.-H."/>
            <person name="Liu D.-K."/>
            <person name="Li Y."/>
            <person name="Chen G.-Z."/>
            <person name="Liu X.-D."/>
            <person name="Liao X.-Y."/>
            <person name="Jiang Y.-T."/>
            <person name="Yu X."/>
            <person name="Hao Y."/>
            <person name="Huang J."/>
            <person name="Zhao X.-W."/>
            <person name="Ke S."/>
            <person name="Chen Y.-Y."/>
            <person name="Wu W.-L."/>
            <person name="Hsu J.-L."/>
            <person name="Lin Y.-F."/>
            <person name="Huang M.-D."/>
            <person name="Li C.-Y."/>
            <person name="Huang L."/>
            <person name="Wang Z.-W."/>
            <person name="Zhao X."/>
            <person name="Zhong W.-Y."/>
            <person name="Peng D.-H."/>
            <person name="Ahmad S."/>
            <person name="Lan S."/>
            <person name="Zhang J.-S."/>
            <person name="Tsai W.-C."/>
            <person name="Van De Peer Y."/>
            <person name="Liu Z.-J."/>
        </authorList>
    </citation>
    <scope>NUCLEOTIDE SEQUENCE</scope>
    <source>
        <strain evidence="2">CP</strain>
        <tissue evidence="2">Leaves</tissue>
    </source>
</reference>
<dbReference type="GO" id="GO:0009507">
    <property type="term" value="C:chloroplast"/>
    <property type="evidence" value="ECO:0007669"/>
    <property type="project" value="TreeGrafter"/>
</dbReference>
<dbReference type="SUPFAM" id="SSF109604">
    <property type="entry name" value="HD-domain/PDEase-like"/>
    <property type="match status" value="1"/>
</dbReference>
<dbReference type="PANTHER" id="PTHR21262:SF31">
    <property type="entry name" value="GTP PYROPHOSPHOKINASE"/>
    <property type="match status" value="1"/>
</dbReference>
<dbReference type="Gene3D" id="1.10.3210.10">
    <property type="entry name" value="Hypothetical protein af1432"/>
    <property type="match status" value="1"/>
</dbReference>
<evidence type="ECO:0000313" key="2">
    <source>
        <dbReference type="EMBL" id="KAK1285304.1"/>
    </source>
</evidence>
<name>A0AAV9CAL6_ACOCL</name>
<sequence length="239" mass="25192">MFSLSSSRLLSRVPLGFPRGSVQVRCVLDQIGPRLAVLSSLNPVITTGNVIAAAAAVAGGGAAHSAVTSALAHVAVTAVAIASGACLSTKVDFLWPRVEEQPDSLILDGVDVTGYAVFGDEKIWCSVMAGSKGYCICKEGSQWTVQENRGSLSNSLHPYREILAALVPSEGQRAINTVVAGILHDVIDDTLENLHSVEEEFGDDVANLVAGVSKLSYINQPNGRTKPERAPRHGGREFT</sequence>
<feature type="region of interest" description="Disordered" evidence="1">
    <location>
        <begin position="219"/>
        <end position="239"/>
    </location>
</feature>